<name>A0ABT8RJZ6_9BACT</name>
<feature type="modified residue" description="4-aspartylphosphate" evidence="1">
    <location>
        <position position="62"/>
    </location>
</feature>
<dbReference type="InterPro" id="IPR011006">
    <property type="entry name" value="CheY-like_superfamily"/>
</dbReference>
<evidence type="ECO:0000313" key="4">
    <source>
        <dbReference type="Proteomes" id="UP001168528"/>
    </source>
</evidence>
<protein>
    <submittedName>
        <fullName evidence="3">Response regulator</fullName>
    </submittedName>
</protein>
<dbReference type="InterPro" id="IPR001789">
    <property type="entry name" value="Sig_transdc_resp-reg_receiver"/>
</dbReference>
<dbReference type="Pfam" id="PF00072">
    <property type="entry name" value="Response_reg"/>
    <property type="match status" value="1"/>
</dbReference>
<dbReference type="PANTHER" id="PTHR44520">
    <property type="entry name" value="RESPONSE REGULATOR RCP1-RELATED"/>
    <property type="match status" value="1"/>
</dbReference>
<dbReference type="Proteomes" id="UP001168528">
    <property type="component" value="Unassembled WGS sequence"/>
</dbReference>
<dbReference type="SMART" id="SM00448">
    <property type="entry name" value="REC"/>
    <property type="match status" value="1"/>
</dbReference>
<feature type="domain" description="Response regulatory" evidence="2">
    <location>
        <begin position="6"/>
        <end position="131"/>
    </location>
</feature>
<dbReference type="InterPro" id="IPR052893">
    <property type="entry name" value="TCS_response_regulator"/>
</dbReference>
<dbReference type="PROSITE" id="PS50110">
    <property type="entry name" value="RESPONSE_REGULATORY"/>
    <property type="match status" value="1"/>
</dbReference>
<evidence type="ECO:0000313" key="3">
    <source>
        <dbReference type="EMBL" id="MDO1451330.1"/>
    </source>
</evidence>
<dbReference type="EMBL" id="JAUKPO010000053">
    <property type="protein sequence ID" value="MDO1451330.1"/>
    <property type="molecule type" value="Genomic_DNA"/>
</dbReference>
<dbReference type="Gene3D" id="3.40.50.2300">
    <property type="match status" value="1"/>
</dbReference>
<dbReference type="RefSeq" id="WP_302042129.1">
    <property type="nucleotide sequence ID" value="NZ_JAUKPO010000053.1"/>
</dbReference>
<accession>A0ABT8RJZ6</accession>
<dbReference type="PANTHER" id="PTHR44520:SF2">
    <property type="entry name" value="RESPONSE REGULATOR RCP1"/>
    <property type="match status" value="1"/>
</dbReference>
<sequence>MQKLNCVLLIDDDRVTNYLHQLIISDLQIANHIHCCTSAEEALLFLEQSGKEGFFPELILLDRRMLTMDGFEFLEAYIEKEFHKNYAAIITMLTIYMNSSDLAYLQHIGFVNYIAKPLTEANLLTLVKAYQNRQDQLPTTI</sequence>
<evidence type="ECO:0000256" key="1">
    <source>
        <dbReference type="PROSITE-ProRule" id="PRU00169"/>
    </source>
</evidence>
<comment type="caution">
    <text evidence="3">The sequence shown here is derived from an EMBL/GenBank/DDBJ whole genome shotgun (WGS) entry which is preliminary data.</text>
</comment>
<proteinExistence type="predicted"/>
<dbReference type="SUPFAM" id="SSF52172">
    <property type="entry name" value="CheY-like"/>
    <property type="match status" value="1"/>
</dbReference>
<gene>
    <name evidence="3" type="ORF">Q0590_33960</name>
</gene>
<organism evidence="3 4">
    <name type="scientific">Rhodocytophaga aerolata</name>
    <dbReference type="NCBI Taxonomy" id="455078"/>
    <lineage>
        <taxon>Bacteria</taxon>
        <taxon>Pseudomonadati</taxon>
        <taxon>Bacteroidota</taxon>
        <taxon>Cytophagia</taxon>
        <taxon>Cytophagales</taxon>
        <taxon>Rhodocytophagaceae</taxon>
        <taxon>Rhodocytophaga</taxon>
    </lineage>
</organism>
<reference evidence="3" key="1">
    <citation type="submission" date="2023-07" db="EMBL/GenBank/DDBJ databases">
        <title>The genome sequence of Rhodocytophaga aerolata KACC 12507.</title>
        <authorList>
            <person name="Zhang X."/>
        </authorList>
    </citation>
    <scope>NUCLEOTIDE SEQUENCE</scope>
    <source>
        <strain evidence="3">KACC 12507</strain>
    </source>
</reference>
<keyword evidence="1" id="KW-0597">Phosphoprotein</keyword>
<keyword evidence="4" id="KW-1185">Reference proteome</keyword>
<evidence type="ECO:0000259" key="2">
    <source>
        <dbReference type="PROSITE" id="PS50110"/>
    </source>
</evidence>